<evidence type="ECO:0000259" key="9">
    <source>
        <dbReference type="PROSITE" id="PS51755"/>
    </source>
</evidence>
<dbReference type="InterPro" id="IPR001867">
    <property type="entry name" value="OmpR/PhoB-type_DNA-bd"/>
</dbReference>
<keyword evidence="5" id="KW-0804">Transcription</keyword>
<keyword evidence="3" id="KW-0805">Transcription regulation</keyword>
<keyword evidence="1 6" id="KW-0597">Phosphoprotein</keyword>
<dbReference type="Gene3D" id="1.10.10.10">
    <property type="entry name" value="Winged helix-like DNA-binding domain superfamily/Winged helix DNA-binding domain"/>
    <property type="match status" value="1"/>
</dbReference>
<keyword evidence="11" id="KW-1185">Reference proteome</keyword>
<keyword evidence="4 7" id="KW-0238">DNA-binding</keyword>
<feature type="domain" description="Response regulatory" evidence="8">
    <location>
        <begin position="3"/>
        <end position="116"/>
    </location>
</feature>
<reference evidence="10" key="1">
    <citation type="submission" date="2021-03" db="EMBL/GenBank/DDBJ databases">
        <title>Acanthopleuribacteraceae sp. M133.</title>
        <authorList>
            <person name="Wang G."/>
        </authorList>
    </citation>
    <scope>NUCLEOTIDE SEQUENCE</scope>
    <source>
        <strain evidence="10">M133</strain>
    </source>
</reference>
<dbReference type="GO" id="GO:0006355">
    <property type="term" value="P:regulation of DNA-templated transcription"/>
    <property type="evidence" value="ECO:0007669"/>
    <property type="project" value="InterPro"/>
</dbReference>
<dbReference type="SMART" id="SM00862">
    <property type="entry name" value="Trans_reg_C"/>
    <property type="match status" value="1"/>
</dbReference>
<dbReference type="SUPFAM" id="SSF52172">
    <property type="entry name" value="CheY-like"/>
    <property type="match status" value="1"/>
</dbReference>
<protein>
    <submittedName>
        <fullName evidence="10">Response regulator transcription factor</fullName>
    </submittedName>
</protein>
<dbReference type="Gene3D" id="6.10.250.690">
    <property type="match status" value="1"/>
</dbReference>
<dbReference type="FunFam" id="3.40.50.2300:FF:000001">
    <property type="entry name" value="DNA-binding response regulator PhoB"/>
    <property type="match status" value="1"/>
</dbReference>
<evidence type="ECO:0000256" key="1">
    <source>
        <dbReference type="ARBA" id="ARBA00022553"/>
    </source>
</evidence>
<dbReference type="SUPFAM" id="SSF46894">
    <property type="entry name" value="C-terminal effector domain of the bipartite response regulators"/>
    <property type="match status" value="1"/>
</dbReference>
<evidence type="ECO:0000256" key="7">
    <source>
        <dbReference type="PROSITE-ProRule" id="PRU01091"/>
    </source>
</evidence>
<dbReference type="RefSeq" id="WP_237378492.1">
    <property type="nucleotide sequence ID" value="NZ_CP071793.1"/>
</dbReference>
<gene>
    <name evidence="10" type="ORF">J3U87_24940</name>
</gene>
<evidence type="ECO:0000313" key="11">
    <source>
        <dbReference type="Proteomes" id="UP000663929"/>
    </source>
</evidence>
<dbReference type="Pfam" id="PF00486">
    <property type="entry name" value="Trans_reg_C"/>
    <property type="match status" value="1"/>
</dbReference>
<evidence type="ECO:0000256" key="5">
    <source>
        <dbReference type="ARBA" id="ARBA00023163"/>
    </source>
</evidence>
<dbReference type="InterPro" id="IPR016032">
    <property type="entry name" value="Sig_transdc_resp-reg_C-effctor"/>
</dbReference>
<dbReference type="CDD" id="cd00383">
    <property type="entry name" value="trans_reg_C"/>
    <property type="match status" value="1"/>
</dbReference>
<evidence type="ECO:0000256" key="4">
    <source>
        <dbReference type="ARBA" id="ARBA00023125"/>
    </source>
</evidence>
<dbReference type="Pfam" id="PF00072">
    <property type="entry name" value="Response_reg"/>
    <property type="match status" value="1"/>
</dbReference>
<dbReference type="PANTHER" id="PTHR48111">
    <property type="entry name" value="REGULATOR OF RPOS"/>
    <property type="match status" value="1"/>
</dbReference>
<keyword evidence="2" id="KW-0902">Two-component regulatory system</keyword>
<evidence type="ECO:0000256" key="3">
    <source>
        <dbReference type="ARBA" id="ARBA00023015"/>
    </source>
</evidence>
<feature type="DNA-binding region" description="OmpR/PhoB-type" evidence="7">
    <location>
        <begin position="132"/>
        <end position="231"/>
    </location>
</feature>
<dbReference type="Gene3D" id="3.40.50.2300">
    <property type="match status" value="1"/>
</dbReference>
<dbReference type="InterPro" id="IPR011006">
    <property type="entry name" value="CheY-like_superfamily"/>
</dbReference>
<proteinExistence type="predicted"/>
<evidence type="ECO:0000313" key="10">
    <source>
        <dbReference type="EMBL" id="QTD48842.1"/>
    </source>
</evidence>
<dbReference type="AlphaFoldDB" id="A0A8A4TI57"/>
<dbReference type="Proteomes" id="UP000663929">
    <property type="component" value="Chromosome"/>
</dbReference>
<dbReference type="InterPro" id="IPR036388">
    <property type="entry name" value="WH-like_DNA-bd_sf"/>
</dbReference>
<accession>A0A8A4TI57</accession>
<feature type="modified residue" description="4-aspartylphosphate" evidence="6">
    <location>
        <position position="52"/>
    </location>
</feature>
<feature type="domain" description="OmpR/PhoB-type" evidence="9">
    <location>
        <begin position="132"/>
        <end position="231"/>
    </location>
</feature>
<dbReference type="InterPro" id="IPR001789">
    <property type="entry name" value="Sig_transdc_resp-reg_receiver"/>
</dbReference>
<dbReference type="GO" id="GO:0000976">
    <property type="term" value="F:transcription cis-regulatory region binding"/>
    <property type="evidence" value="ECO:0007669"/>
    <property type="project" value="TreeGrafter"/>
</dbReference>
<sequence length="235" mass="26184">MTHLVLVEDDERMGGLLKFFLEGKGFQVHWEKNGPAGLQAIHEHTPDLVVLDLMLPGYDGMEVCRRVRPTYAGPILMLTASQADVNEISALDLGIDDYLTKPFRKRVLEARIRALLRRASAPATTQIAAQGPPDLVFGDLRLAVGQREALLDGAPLQLTEAEFELLWLLARRAGEVIPRDEIYAALKGGHYQNFDRAIDMRISVLRKKLDDATAPYRFIKTVRGKGYLFSAGPYG</sequence>
<evidence type="ECO:0000256" key="6">
    <source>
        <dbReference type="PROSITE-ProRule" id="PRU00169"/>
    </source>
</evidence>
<dbReference type="SMART" id="SM00448">
    <property type="entry name" value="REC"/>
    <property type="match status" value="1"/>
</dbReference>
<dbReference type="GO" id="GO:0000156">
    <property type="term" value="F:phosphorelay response regulator activity"/>
    <property type="evidence" value="ECO:0007669"/>
    <property type="project" value="TreeGrafter"/>
</dbReference>
<name>A0A8A4TI57_SULCO</name>
<dbReference type="PANTHER" id="PTHR48111:SF47">
    <property type="entry name" value="TRANSCRIPTIONAL REGULATORY PROTEIN RSTA"/>
    <property type="match status" value="1"/>
</dbReference>
<dbReference type="InterPro" id="IPR039420">
    <property type="entry name" value="WalR-like"/>
</dbReference>
<dbReference type="GO" id="GO:0005829">
    <property type="term" value="C:cytosol"/>
    <property type="evidence" value="ECO:0007669"/>
    <property type="project" value="TreeGrafter"/>
</dbReference>
<organism evidence="10 11">
    <name type="scientific">Sulfidibacter corallicola</name>
    <dbReference type="NCBI Taxonomy" id="2818388"/>
    <lineage>
        <taxon>Bacteria</taxon>
        <taxon>Pseudomonadati</taxon>
        <taxon>Acidobacteriota</taxon>
        <taxon>Holophagae</taxon>
        <taxon>Acanthopleuribacterales</taxon>
        <taxon>Acanthopleuribacteraceae</taxon>
        <taxon>Sulfidibacter</taxon>
    </lineage>
</organism>
<dbReference type="EMBL" id="CP071793">
    <property type="protein sequence ID" value="QTD48842.1"/>
    <property type="molecule type" value="Genomic_DNA"/>
</dbReference>
<evidence type="ECO:0000259" key="8">
    <source>
        <dbReference type="PROSITE" id="PS50110"/>
    </source>
</evidence>
<dbReference type="GO" id="GO:0032993">
    <property type="term" value="C:protein-DNA complex"/>
    <property type="evidence" value="ECO:0007669"/>
    <property type="project" value="TreeGrafter"/>
</dbReference>
<evidence type="ECO:0000256" key="2">
    <source>
        <dbReference type="ARBA" id="ARBA00023012"/>
    </source>
</evidence>
<dbReference type="PROSITE" id="PS51755">
    <property type="entry name" value="OMPR_PHOB"/>
    <property type="match status" value="1"/>
</dbReference>
<dbReference type="PROSITE" id="PS50110">
    <property type="entry name" value="RESPONSE_REGULATORY"/>
    <property type="match status" value="1"/>
</dbReference>
<dbReference type="KEGG" id="scor:J3U87_24940"/>